<proteinExistence type="predicted"/>
<organism evidence="2 3">
    <name type="scientific">[Clostridium] hylemonae DSM 15053</name>
    <dbReference type="NCBI Taxonomy" id="553973"/>
    <lineage>
        <taxon>Bacteria</taxon>
        <taxon>Bacillati</taxon>
        <taxon>Bacillota</taxon>
        <taxon>Clostridia</taxon>
        <taxon>Lachnospirales</taxon>
        <taxon>Lachnospiraceae</taxon>
    </lineage>
</organism>
<dbReference type="InterPro" id="IPR050266">
    <property type="entry name" value="AB_hydrolase_sf"/>
</dbReference>
<reference evidence="2" key="2">
    <citation type="submission" date="2013-06" db="EMBL/GenBank/DDBJ databases">
        <title>Draft genome sequence of Clostridium hylemonae (DSM 15053).</title>
        <authorList>
            <person name="Sudarsanam P."/>
            <person name="Ley R."/>
            <person name="Guruge J."/>
            <person name="Turnbaugh P.J."/>
            <person name="Mahowald M."/>
            <person name="Liep D."/>
            <person name="Gordon J."/>
        </authorList>
    </citation>
    <scope>NUCLEOTIDE SEQUENCE</scope>
    <source>
        <strain evidence="2">DSM 15053</strain>
    </source>
</reference>
<dbReference type="PRINTS" id="PR00111">
    <property type="entry name" value="ABHYDROLASE"/>
</dbReference>
<protein>
    <submittedName>
        <fullName evidence="2">Hydrolase, alpha/beta domain protein</fullName>
    </submittedName>
</protein>
<dbReference type="Proteomes" id="UP000004893">
    <property type="component" value="Unassembled WGS sequence"/>
</dbReference>
<dbReference type="InterPro" id="IPR000073">
    <property type="entry name" value="AB_hydrolase_1"/>
</dbReference>
<dbReference type="STRING" id="553973.CLOHYLEM_06471"/>
<evidence type="ECO:0000313" key="3">
    <source>
        <dbReference type="Proteomes" id="UP000004893"/>
    </source>
</evidence>
<dbReference type="EMBL" id="ABYI02000024">
    <property type="protein sequence ID" value="EEG73525.1"/>
    <property type="molecule type" value="Genomic_DNA"/>
</dbReference>
<evidence type="ECO:0000259" key="1">
    <source>
        <dbReference type="Pfam" id="PF00561"/>
    </source>
</evidence>
<dbReference type="Gene3D" id="3.40.50.1820">
    <property type="entry name" value="alpha/beta hydrolase"/>
    <property type="match status" value="1"/>
</dbReference>
<dbReference type="SUPFAM" id="SSF53474">
    <property type="entry name" value="alpha/beta-Hydrolases"/>
    <property type="match status" value="1"/>
</dbReference>
<dbReference type="GO" id="GO:0016787">
    <property type="term" value="F:hydrolase activity"/>
    <property type="evidence" value="ECO:0007669"/>
    <property type="project" value="UniProtKB-KW"/>
</dbReference>
<dbReference type="OrthoDB" id="9776303at2"/>
<dbReference type="AlphaFoldDB" id="C0C314"/>
<dbReference type="InterPro" id="IPR029058">
    <property type="entry name" value="AB_hydrolase_fold"/>
</dbReference>
<keyword evidence="3" id="KW-1185">Reference proteome</keyword>
<dbReference type="GO" id="GO:0016020">
    <property type="term" value="C:membrane"/>
    <property type="evidence" value="ECO:0007669"/>
    <property type="project" value="TreeGrafter"/>
</dbReference>
<sequence length="267" mass="30685">MGYFEHGGIRFYYRTAGKGVPFILLHGMGGDTKQCGRVFHPPQGIQMIYMDQRGNGYTEIGPAEELRFEAMAGDVEALADHLKLDRFLLGGISMGAAVAVRYAIEHRDRVTGLVLIRPAWTHVPMEVEVRELYHRVAYLIETSGSPEEAADALLKWEKYRILRAEEPAAARSLLKHFSEDSIEKNYEKFRILPEQSPFHNPGQLKQITCETLVLASKKDFIHKFQYGLYYRDYIENAQLAEIVPKSKSVRMYNRSVQEEIDRFLQKI</sequence>
<name>C0C314_9FIRM</name>
<dbReference type="eggNOG" id="COG0596">
    <property type="taxonomic scope" value="Bacteria"/>
</dbReference>
<gene>
    <name evidence="2" type="ORF">CLOHYLEM_06471</name>
</gene>
<accession>C0C314</accession>
<keyword evidence="2" id="KW-0378">Hydrolase</keyword>
<comment type="caution">
    <text evidence="2">The sequence shown here is derived from an EMBL/GenBank/DDBJ whole genome shotgun (WGS) entry which is preliminary data.</text>
</comment>
<evidence type="ECO:0000313" key="2">
    <source>
        <dbReference type="EMBL" id="EEG73525.1"/>
    </source>
</evidence>
<dbReference type="PANTHER" id="PTHR43798">
    <property type="entry name" value="MONOACYLGLYCEROL LIPASE"/>
    <property type="match status" value="1"/>
</dbReference>
<dbReference type="HOGENOM" id="CLU_020336_50_5_9"/>
<dbReference type="Pfam" id="PF00561">
    <property type="entry name" value="Abhydrolase_1"/>
    <property type="match status" value="1"/>
</dbReference>
<feature type="domain" description="AB hydrolase-1" evidence="1">
    <location>
        <begin position="21"/>
        <end position="122"/>
    </location>
</feature>
<dbReference type="RefSeq" id="WP_006443830.1">
    <property type="nucleotide sequence ID" value="NZ_CP036524.1"/>
</dbReference>
<dbReference type="PANTHER" id="PTHR43798:SF33">
    <property type="entry name" value="HYDROLASE, PUTATIVE (AFU_ORTHOLOGUE AFUA_2G14860)-RELATED"/>
    <property type="match status" value="1"/>
</dbReference>
<reference evidence="2" key="1">
    <citation type="submission" date="2009-02" db="EMBL/GenBank/DDBJ databases">
        <authorList>
            <person name="Fulton L."/>
            <person name="Clifton S."/>
            <person name="Fulton B."/>
            <person name="Xu J."/>
            <person name="Minx P."/>
            <person name="Pepin K.H."/>
            <person name="Johnson M."/>
            <person name="Bhonagiri V."/>
            <person name="Nash W.E."/>
            <person name="Mardis E.R."/>
            <person name="Wilson R.K."/>
        </authorList>
    </citation>
    <scope>NUCLEOTIDE SEQUENCE [LARGE SCALE GENOMIC DNA]</scope>
    <source>
        <strain evidence="2">DSM 15053</strain>
    </source>
</reference>